<dbReference type="EMBL" id="JBFNXQ010000028">
    <property type="protein sequence ID" value="MEX5718887.1"/>
    <property type="molecule type" value="Genomic_DNA"/>
</dbReference>
<comment type="caution">
    <text evidence="2">The sequence shown here is derived from an EMBL/GenBank/DDBJ whole genome shotgun (WGS) entry which is preliminary data.</text>
</comment>
<dbReference type="RefSeq" id="WP_369206177.1">
    <property type="nucleotide sequence ID" value="NZ_JBFNXQ010000028.1"/>
</dbReference>
<feature type="region of interest" description="Disordered" evidence="1">
    <location>
        <begin position="1"/>
        <end position="87"/>
    </location>
</feature>
<protein>
    <recommendedName>
        <fullName evidence="4">DUF5709 domain-containing protein</fullName>
    </recommendedName>
</protein>
<keyword evidence="3" id="KW-1185">Reference proteome</keyword>
<sequence length="87" mass="8848">MTDPDLPDSGMASGSDAGEPGEHLGSGDLRPDEERLLAELERGVDGAPDAGDAELRAAEDEAPLPAEGGGQDDGLTAEFSDRDPTEG</sequence>
<reference evidence="2 3" key="1">
    <citation type="submission" date="2024-06" db="EMBL/GenBank/DDBJ databases">
        <title>Draft genome sequence of Geodermatophilus badlandi, a novel member of the Geodermatophilaceae isolated from badland sedimentary rocks in the Red desert, Wyoming, USA.</title>
        <authorList>
            <person name="Ben Tekaya S."/>
            <person name="Nouioui I."/>
            <person name="Flores G.M."/>
            <person name="Shaal M.N."/>
            <person name="Bredoire F."/>
            <person name="Basile F."/>
            <person name="Van Diepen L."/>
            <person name="Ward N.L."/>
        </authorList>
    </citation>
    <scope>NUCLEOTIDE SEQUENCE [LARGE SCALE GENOMIC DNA]</scope>
    <source>
        <strain evidence="2 3">WL48A</strain>
    </source>
</reference>
<gene>
    <name evidence="2" type="ORF">ABQ292_11010</name>
</gene>
<name>A0ABV3XEU3_9ACTN</name>
<organism evidence="2 3">
    <name type="scientific">Geodermatophilus maliterrae</name>
    <dbReference type="NCBI Taxonomy" id="3162531"/>
    <lineage>
        <taxon>Bacteria</taxon>
        <taxon>Bacillati</taxon>
        <taxon>Actinomycetota</taxon>
        <taxon>Actinomycetes</taxon>
        <taxon>Geodermatophilales</taxon>
        <taxon>Geodermatophilaceae</taxon>
        <taxon>Geodermatophilus</taxon>
    </lineage>
</organism>
<dbReference type="Proteomes" id="UP001560045">
    <property type="component" value="Unassembled WGS sequence"/>
</dbReference>
<accession>A0ABV3XEU3</accession>
<evidence type="ECO:0008006" key="4">
    <source>
        <dbReference type="Google" id="ProtNLM"/>
    </source>
</evidence>
<evidence type="ECO:0000313" key="2">
    <source>
        <dbReference type="EMBL" id="MEX5718887.1"/>
    </source>
</evidence>
<feature type="compositionally biased region" description="Basic and acidic residues" evidence="1">
    <location>
        <begin position="29"/>
        <end position="44"/>
    </location>
</feature>
<proteinExistence type="predicted"/>
<evidence type="ECO:0000256" key="1">
    <source>
        <dbReference type="SAM" id="MobiDB-lite"/>
    </source>
</evidence>
<evidence type="ECO:0000313" key="3">
    <source>
        <dbReference type="Proteomes" id="UP001560045"/>
    </source>
</evidence>